<protein>
    <recommendedName>
        <fullName evidence="1">DUF1618 domain-containing protein</fullName>
    </recommendedName>
</protein>
<organism evidence="2 3">
    <name type="scientific">Eragrostis curvula</name>
    <name type="common">weeping love grass</name>
    <dbReference type="NCBI Taxonomy" id="38414"/>
    <lineage>
        <taxon>Eukaryota</taxon>
        <taxon>Viridiplantae</taxon>
        <taxon>Streptophyta</taxon>
        <taxon>Embryophyta</taxon>
        <taxon>Tracheophyta</taxon>
        <taxon>Spermatophyta</taxon>
        <taxon>Magnoliopsida</taxon>
        <taxon>Liliopsida</taxon>
        <taxon>Poales</taxon>
        <taxon>Poaceae</taxon>
        <taxon>PACMAD clade</taxon>
        <taxon>Chloridoideae</taxon>
        <taxon>Eragrostideae</taxon>
        <taxon>Eragrostidinae</taxon>
        <taxon>Eragrostis</taxon>
    </lineage>
</organism>
<dbReference type="PANTHER" id="PTHR33074:SF127">
    <property type="entry name" value="OS04G0388000 PROTEIN"/>
    <property type="match status" value="1"/>
</dbReference>
<gene>
    <name evidence="2" type="ORF">EJB05_57204</name>
</gene>
<dbReference type="OrthoDB" id="891726at2759"/>
<reference evidence="2 3" key="1">
    <citation type="journal article" date="2019" name="Sci. Rep.">
        <title>A high-quality genome of Eragrostis curvula grass provides insights into Poaceae evolution and supports new strategies to enhance forage quality.</title>
        <authorList>
            <person name="Carballo J."/>
            <person name="Santos B.A.C.M."/>
            <person name="Zappacosta D."/>
            <person name="Garbus I."/>
            <person name="Selva J.P."/>
            <person name="Gallo C.A."/>
            <person name="Diaz A."/>
            <person name="Albertini E."/>
            <person name="Caccamo M."/>
            <person name="Echenique V."/>
        </authorList>
    </citation>
    <scope>NUCLEOTIDE SEQUENCE [LARGE SCALE GENOMIC DNA]</scope>
    <source>
        <strain evidence="3">cv. Victoria</strain>
        <tissue evidence="2">Leaf</tissue>
    </source>
</reference>
<dbReference type="Pfam" id="PF07762">
    <property type="entry name" value="DUF1618"/>
    <property type="match status" value="1"/>
</dbReference>
<evidence type="ECO:0000313" key="3">
    <source>
        <dbReference type="Proteomes" id="UP000324897"/>
    </source>
</evidence>
<dbReference type="AlphaFoldDB" id="A0A5J9SEC9"/>
<sequence>MPDPASTARCADFPDWVILYTRASVSHHNANATTARSVTSSGHPISVTFELVDPPGLSRCVVDCPDLTPGDTRSPPCVTGADGAFLLIRVMFPKCRSPTDVFLYGAGPGAAPSLRLLPRPYPQTKVLNVGGGSLAWVDLRRGSGCVRPIRDVTCTNGYIRFIEMEDVDDDDDSDTATMQCRWRATVFKTTTNSWNWERCCTVHSDGLSPADSCLPQLFPEIWNKEEKTLTLEKVISNFPILDMFHDDVVYMTSQLDVQDPNGWVLAVDTRNNKLDRAWGLQDYDAHWWIFEGIADFVRLKAGHVPAHQVQPGQGSCWDKGYDVTARFLWTTATRSAPASSRCSKLNAKLKDGYSNN</sequence>
<dbReference type="Proteomes" id="UP000324897">
    <property type="component" value="Unassembled WGS sequence"/>
</dbReference>
<dbReference type="Gramene" id="TVT97541">
    <property type="protein sequence ID" value="TVT97541"/>
    <property type="gene ID" value="EJB05_57204"/>
</dbReference>
<evidence type="ECO:0000313" key="2">
    <source>
        <dbReference type="EMBL" id="TVT97541.1"/>
    </source>
</evidence>
<dbReference type="PANTHER" id="PTHR33074">
    <property type="entry name" value="EXPRESSED PROTEIN-RELATED"/>
    <property type="match status" value="1"/>
</dbReference>
<accession>A0A5J9SEC9</accession>
<keyword evidence="3" id="KW-1185">Reference proteome</keyword>
<dbReference type="Pfam" id="PF04450">
    <property type="entry name" value="BSP"/>
    <property type="match status" value="1"/>
</dbReference>
<dbReference type="EMBL" id="RWGY01000985">
    <property type="protein sequence ID" value="TVT97541.1"/>
    <property type="molecule type" value="Genomic_DNA"/>
</dbReference>
<feature type="domain" description="DUF1618" evidence="1">
    <location>
        <begin position="111"/>
        <end position="250"/>
    </location>
</feature>
<dbReference type="InterPro" id="IPR007541">
    <property type="entry name" value="Uncharacterised_BSP"/>
</dbReference>
<dbReference type="InterPro" id="IPR011676">
    <property type="entry name" value="DUF1618"/>
</dbReference>
<proteinExistence type="predicted"/>
<feature type="non-terminal residue" evidence="2">
    <location>
        <position position="1"/>
    </location>
</feature>
<name>A0A5J9SEC9_9POAL</name>
<comment type="caution">
    <text evidence="2">The sequence shown here is derived from an EMBL/GenBank/DDBJ whole genome shotgun (WGS) entry which is preliminary data.</text>
</comment>
<evidence type="ECO:0000259" key="1">
    <source>
        <dbReference type="Pfam" id="PF07762"/>
    </source>
</evidence>